<evidence type="ECO:0000313" key="2">
    <source>
        <dbReference type="Proteomes" id="UP000192247"/>
    </source>
</evidence>
<dbReference type="Proteomes" id="UP000192247">
    <property type="component" value="Unassembled WGS sequence"/>
</dbReference>
<evidence type="ECO:0000313" key="1">
    <source>
        <dbReference type="EMBL" id="OQR77239.1"/>
    </source>
</evidence>
<proteinExistence type="predicted"/>
<dbReference type="EMBL" id="MNPL01003798">
    <property type="protein sequence ID" value="OQR77239.1"/>
    <property type="molecule type" value="Genomic_DNA"/>
</dbReference>
<reference evidence="1 2" key="1">
    <citation type="journal article" date="2017" name="Gigascience">
        <title>Draft genome of the honey bee ectoparasitic mite, Tropilaelaps mercedesae, is shaped by the parasitic life history.</title>
        <authorList>
            <person name="Dong X."/>
            <person name="Armstrong S.D."/>
            <person name="Xia D."/>
            <person name="Makepeace B.L."/>
            <person name="Darby A.C."/>
            <person name="Kadowaki T."/>
        </authorList>
    </citation>
    <scope>NUCLEOTIDE SEQUENCE [LARGE SCALE GENOMIC DNA]</scope>
    <source>
        <strain evidence="1">Wuxi-XJTLU</strain>
    </source>
</reference>
<accession>A0A1V9XUT4</accession>
<sequence>MLRFVLKIRKQRTELLETKLYAFNVNWKEILQK</sequence>
<gene>
    <name evidence="1" type="ORF">BIW11_07240</name>
</gene>
<keyword evidence="2" id="KW-1185">Reference proteome</keyword>
<protein>
    <submittedName>
        <fullName evidence="1">Uncharacterized protein</fullName>
    </submittedName>
</protein>
<dbReference type="AlphaFoldDB" id="A0A1V9XUT4"/>
<name>A0A1V9XUT4_9ACAR</name>
<dbReference type="InParanoid" id="A0A1V9XUT4"/>
<comment type="caution">
    <text evidence="1">The sequence shown here is derived from an EMBL/GenBank/DDBJ whole genome shotgun (WGS) entry which is preliminary data.</text>
</comment>
<organism evidence="1 2">
    <name type="scientific">Tropilaelaps mercedesae</name>
    <dbReference type="NCBI Taxonomy" id="418985"/>
    <lineage>
        <taxon>Eukaryota</taxon>
        <taxon>Metazoa</taxon>
        <taxon>Ecdysozoa</taxon>
        <taxon>Arthropoda</taxon>
        <taxon>Chelicerata</taxon>
        <taxon>Arachnida</taxon>
        <taxon>Acari</taxon>
        <taxon>Parasitiformes</taxon>
        <taxon>Mesostigmata</taxon>
        <taxon>Gamasina</taxon>
        <taxon>Dermanyssoidea</taxon>
        <taxon>Laelapidae</taxon>
        <taxon>Tropilaelaps</taxon>
    </lineage>
</organism>